<organism evidence="2 3">
    <name type="scientific">Parascaris univalens</name>
    <name type="common">Nematode worm</name>
    <dbReference type="NCBI Taxonomy" id="6257"/>
    <lineage>
        <taxon>Eukaryota</taxon>
        <taxon>Metazoa</taxon>
        <taxon>Ecdysozoa</taxon>
        <taxon>Nematoda</taxon>
        <taxon>Chromadorea</taxon>
        <taxon>Rhabditida</taxon>
        <taxon>Spirurina</taxon>
        <taxon>Ascaridomorpha</taxon>
        <taxon>Ascaridoidea</taxon>
        <taxon>Ascarididae</taxon>
        <taxon>Parascaris</taxon>
    </lineage>
</organism>
<feature type="region of interest" description="Disordered" evidence="1">
    <location>
        <begin position="127"/>
        <end position="153"/>
    </location>
</feature>
<evidence type="ECO:0000256" key="1">
    <source>
        <dbReference type="SAM" id="MobiDB-lite"/>
    </source>
</evidence>
<accession>A0A915C1S9</accession>
<dbReference type="Proteomes" id="UP000887569">
    <property type="component" value="Unplaced"/>
</dbReference>
<evidence type="ECO:0000313" key="2">
    <source>
        <dbReference type="Proteomes" id="UP000887569"/>
    </source>
</evidence>
<proteinExistence type="predicted"/>
<sequence length="219" mass="23541">NSEPFFNRNRFTSTANPLPSSWSKSWPYAIPAIATSTNPSLTSAAEIPFSRPNLFSFLGNNAGSNAEKSFATLFKALPDPSALFSVDKWIHSFKHTGDNYGDGITETTNDPHLKAVEKQKIDLFGVRSGGAGESTEEEPTSTKTIESTDTPDAGDNLLDSLLHGRFGEIDWIGSLLGTKQAPSKDEGNAIAQIFKSGLFGPADDSIPRNIASHHIDASK</sequence>
<name>A0A915C1S9_PARUN</name>
<dbReference type="WBParaSite" id="PgR079_g030_t01">
    <property type="protein sequence ID" value="PgR079_g030_t01"/>
    <property type="gene ID" value="PgR079_g030"/>
</dbReference>
<evidence type="ECO:0000313" key="3">
    <source>
        <dbReference type="WBParaSite" id="PgR079_g030_t01"/>
    </source>
</evidence>
<keyword evidence="2" id="KW-1185">Reference proteome</keyword>
<reference evidence="3" key="1">
    <citation type="submission" date="2022-11" db="UniProtKB">
        <authorList>
            <consortium name="WormBaseParasite"/>
        </authorList>
    </citation>
    <scope>IDENTIFICATION</scope>
</reference>
<dbReference type="AlphaFoldDB" id="A0A915C1S9"/>
<protein>
    <submittedName>
        <fullName evidence="3">Uncharacterized protein</fullName>
    </submittedName>
</protein>